<comment type="caution">
    <text evidence="2">The sequence shown here is derived from an EMBL/GenBank/DDBJ whole genome shotgun (WGS) entry which is preliminary data.</text>
</comment>
<name>A0A838CR20_9BACI</name>
<sequence>MQHKLFFIQVIAIFVCLWLIAYVEFELKPYVTHSISIHAYVVISQLLYIPVGMLLVLPKWMSLLKRDGRIKVHLWKLMVLGGPSLYVIAVPYLLKVESLLPLFFIRILLLEL</sequence>
<dbReference type="Proteomes" id="UP000571017">
    <property type="component" value="Unassembled WGS sequence"/>
</dbReference>
<keyword evidence="1" id="KW-0812">Transmembrane</keyword>
<feature type="transmembrane region" description="Helical" evidence="1">
    <location>
        <begin position="37"/>
        <end position="57"/>
    </location>
</feature>
<organism evidence="2 3">
    <name type="scientific">Halobacillus locisalis</name>
    <dbReference type="NCBI Taxonomy" id="220753"/>
    <lineage>
        <taxon>Bacteria</taxon>
        <taxon>Bacillati</taxon>
        <taxon>Bacillota</taxon>
        <taxon>Bacilli</taxon>
        <taxon>Bacillales</taxon>
        <taxon>Bacillaceae</taxon>
        <taxon>Halobacillus</taxon>
    </lineage>
</organism>
<evidence type="ECO:0000313" key="3">
    <source>
        <dbReference type="Proteomes" id="UP000571017"/>
    </source>
</evidence>
<evidence type="ECO:0000256" key="1">
    <source>
        <dbReference type="SAM" id="Phobius"/>
    </source>
</evidence>
<evidence type="ECO:0000313" key="2">
    <source>
        <dbReference type="EMBL" id="MBA2174394.1"/>
    </source>
</evidence>
<dbReference type="RefSeq" id="WP_181471392.1">
    <property type="nucleotide sequence ID" value="NZ_JACEFG010000001.1"/>
</dbReference>
<dbReference type="EMBL" id="JACEFG010000001">
    <property type="protein sequence ID" value="MBA2174394.1"/>
    <property type="molecule type" value="Genomic_DNA"/>
</dbReference>
<feature type="transmembrane region" description="Helical" evidence="1">
    <location>
        <begin position="5"/>
        <end position="25"/>
    </location>
</feature>
<keyword evidence="3" id="KW-1185">Reference proteome</keyword>
<keyword evidence="1" id="KW-1133">Transmembrane helix</keyword>
<reference evidence="2 3" key="1">
    <citation type="journal article" date="2004" name="Extremophiles">
        <title>Halobacillus locisalis sp. nov., a halophilic bacterium isolated from a marine solar saltern of the Yellow Sea in Korea.</title>
        <authorList>
            <person name="Yoon J.H."/>
            <person name="Kang K.H."/>
            <person name="Oh T.K."/>
            <person name="Park Y.H."/>
        </authorList>
    </citation>
    <scope>NUCLEOTIDE SEQUENCE [LARGE SCALE GENOMIC DNA]</scope>
    <source>
        <strain evidence="2 3">KCTC 3788</strain>
    </source>
</reference>
<accession>A0A838CR20</accession>
<gene>
    <name evidence="2" type="ORF">H0266_05680</name>
</gene>
<feature type="transmembrane region" description="Helical" evidence="1">
    <location>
        <begin position="77"/>
        <end position="94"/>
    </location>
</feature>
<dbReference type="AlphaFoldDB" id="A0A838CR20"/>
<keyword evidence="1" id="KW-0472">Membrane</keyword>
<proteinExistence type="predicted"/>
<protein>
    <submittedName>
        <fullName evidence="2">Uncharacterized protein</fullName>
    </submittedName>
</protein>